<dbReference type="EMBL" id="JACEIK010004771">
    <property type="protein sequence ID" value="MCD9646381.1"/>
    <property type="molecule type" value="Genomic_DNA"/>
</dbReference>
<evidence type="ECO:0000313" key="3">
    <source>
        <dbReference type="Proteomes" id="UP000823775"/>
    </source>
</evidence>
<dbReference type="Proteomes" id="UP000823775">
    <property type="component" value="Unassembled WGS sequence"/>
</dbReference>
<name>A0ABS8VJ55_DATST</name>
<feature type="region of interest" description="Disordered" evidence="1">
    <location>
        <begin position="49"/>
        <end position="74"/>
    </location>
</feature>
<protein>
    <submittedName>
        <fullName evidence="2">Uncharacterized protein</fullName>
    </submittedName>
</protein>
<organism evidence="2 3">
    <name type="scientific">Datura stramonium</name>
    <name type="common">Jimsonweed</name>
    <name type="synonym">Common thornapple</name>
    <dbReference type="NCBI Taxonomy" id="4076"/>
    <lineage>
        <taxon>Eukaryota</taxon>
        <taxon>Viridiplantae</taxon>
        <taxon>Streptophyta</taxon>
        <taxon>Embryophyta</taxon>
        <taxon>Tracheophyta</taxon>
        <taxon>Spermatophyta</taxon>
        <taxon>Magnoliopsida</taxon>
        <taxon>eudicotyledons</taxon>
        <taxon>Gunneridae</taxon>
        <taxon>Pentapetalae</taxon>
        <taxon>asterids</taxon>
        <taxon>lamiids</taxon>
        <taxon>Solanales</taxon>
        <taxon>Solanaceae</taxon>
        <taxon>Solanoideae</taxon>
        <taxon>Datureae</taxon>
        <taxon>Datura</taxon>
    </lineage>
</organism>
<proteinExistence type="predicted"/>
<reference evidence="2 3" key="1">
    <citation type="journal article" date="2021" name="BMC Genomics">
        <title>Datura genome reveals duplications of psychoactive alkaloid biosynthetic genes and high mutation rate following tissue culture.</title>
        <authorList>
            <person name="Rajewski A."/>
            <person name="Carter-House D."/>
            <person name="Stajich J."/>
            <person name="Litt A."/>
        </authorList>
    </citation>
    <scope>NUCLEOTIDE SEQUENCE [LARGE SCALE GENOMIC DNA]</scope>
    <source>
        <strain evidence="2">AR-01</strain>
    </source>
</reference>
<sequence>MDEKTFGWEMEEENLEETFASLFLSGEELEEESPMVEAATQFIGSCRQTHQHSVKPSPPIANVSPISPGLPYNP</sequence>
<gene>
    <name evidence="2" type="ORF">HAX54_036164</name>
</gene>
<keyword evidence="3" id="KW-1185">Reference proteome</keyword>
<comment type="caution">
    <text evidence="2">The sequence shown here is derived from an EMBL/GenBank/DDBJ whole genome shotgun (WGS) entry which is preliminary data.</text>
</comment>
<accession>A0ABS8VJ55</accession>
<evidence type="ECO:0000256" key="1">
    <source>
        <dbReference type="SAM" id="MobiDB-lite"/>
    </source>
</evidence>
<evidence type="ECO:0000313" key="2">
    <source>
        <dbReference type="EMBL" id="MCD9646381.1"/>
    </source>
</evidence>